<feature type="compositionally biased region" description="Low complexity" evidence="1">
    <location>
        <begin position="1"/>
        <end position="23"/>
    </location>
</feature>
<keyword evidence="2" id="KW-0472">Membrane</keyword>
<keyword evidence="2" id="KW-1133">Transmembrane helix</keyword>
<keyword evidence="4" id="KW-1185">Reference proteome</keyword>
<dbReference type="OrthoDB" id="4347at2759"/>
<keyword evidence="2" id="KW-0812">Transmembrane</keyword>
<dbReference type="EMBL" id="MU167372">
    <property type="protein sequence ID" value="KAG0141767.1"/>
    <property type="molecule type" value="Genomic_DNA"/>
</dbReference>
<dbReference type="PANTHER" id="PTHR28110">
    <property type="entry name" value="TRANSMEMBRANE PROTEIN"/>
    <property type="match status" value="1"/>
</dbReference>
<reference evidence="3" key="1">
    <citation type="submission" date="2013-11" db="EMBL/GenBank/DDBJ databases">
        <title>Genome sequence of the fusiform rust pathogen reveals effectors for host alternation and coevolution with pine.</title>
        <authorList>
            <consortium name="DOE Joint Genome Institute"/>
            <person name="Smith K."/>
            <person name="Pendleton A."/>
            <person name="Kubisiak T."/>
            <person name="Anderson C."/>
            <person name="Salamov A."/>
            <person name="Aerts A."/>
            <person name="Riley R."/>
            <person name="Clum A."/>
            <person name="Lindquist E."/>
            <person name="Ence D."/>
            <person name="Campbell M."/>
            <person name="Kronenberg Z."/>
            <person name="Feau N."/>
            <person name="Dhillon B."/>
            <person name="Hamelin R."/>
            <person name="Burleigh J."/>
            <person name="Smith J."/>
            <person name="Yandell M."/>
            <person name="Nelson C."/>
            <person name="Grigoriev I."/>
            <person name="Davis J."/>
        </authorList>
    </citation>
    <scope>NUCLEOTIDE SEQUENCE</scope>
    <source>
        <strain evidence="3">G11</strain>
    </source>
</reference>
<dbReference type="GO" id="GO:0005737">
    <property type="term" value="C:cytoplasm"/>
    <property type="evidence" value="ECO:0007669"/>
    <property type="project" value="TreeGrafter"/>
</dbReference>
<name>A0A9P6NCK4_9BASI</name>
<feature type="region of interest" description="Disordered" evidence="1">
    <location>
        <begin position="1"/>
        <end position="24"/>
    </location>
</feature>
<protein>
    <recommendedName>
        <fullName evidence="5">DUF218 domain-containing protein</fullName>
    </recommendedName>
</protein>
<evidence type="ECO:0000313" key="3">
    <source>
        <dbReference type="EMBL" id="KAG0141767.1"/>
    </source>
</evidence>
<proteinExistence type="predicted"/>
<dbReference type="Proteomes" id="UP000886653">
    <property type="component" value="Unassembled WGS sequence"/>
</dbReference>
<gene>
    <name evidence="3" type="ORF">CROQUDRAFT_663395</name>
</gene>
<dbReference type="InterPro" id="IPR055323">
    <property type="entry name" value="C57A10.07/YOR238W"/>
</dbReference>
<evidence type="ECO:0008006" key="5">
    <source>
        <dbReference type="Google" id="ProtNLM"/>
    </source>
</evidence>
<dbReference type="AlphaFoldDB" id="A0A9P6NCK4"/>
<feature type="transmembrane region" description="Helical" evidence="2">
    <location>
        <begin position="58"/>
        <end position="77"/>
    </location>
</feature>
<sequence length="362" mass="41262">MSYAKLSSSTSTSLPTPVTATTSNHSNSNPLYSLINTSSHSRSNHHWSSFLLARARTTNLAVIILSLICSLSLYINFKHSFLLSSSESDFKITTTTTLTSIQSTLPPPPIKGMKTLIILPGHAIFVGTDPENPTHWILEPYQDPISSIKTFLNQIKKAASLVLKLNDSLLIYSGGQTRKRSKETTEANSYSKIAHLLNLYNETNIDEPFKRFTTEEFALDSWTNLLFSVARFKEYTGNYPISIKIIGHDYKSKRFVDIHRKALRWPKENFEYIGIKTNTVEDLDLLNSLYKGEKKVYDNFLLDTYGCKGNLILKRKFRNPFRRFHPYVISCPELIDLFEWCPSNGIGWFDGPLPWKTNSLEN</sequence>
<comment type="caution">
    <text evidence="3">The sequence shown here is derived from an EMBL/GenBank/DDBJ whole genome shotgun (WGS) entry which is preliminary data.</text>
</comment>
<dbReference type="PANTHER" id="PTHR28110:SF1">
    <property type="entry name" value="TRANSMEMBRANE PROTEIN"/>
    <property type="match status" value="1"/>
</dbReference>
<organism evidence="3 4">
    <name type="scientific">Cronartium quercuum f. sp. fusiforme G11</name>
    <dbReference type="NCBI Taxonomy" id="708437"/>
    <lineage>
        <taxon>Eukaryota</taxon>
        <taxon>Fungi</taxon>
        <taxon>Dikarya</taxon>
        <taxon>Basidiomycota</taxon>
        <taxon>Pucciniomycotina</taxon>
        <taxon>Pucciniomycetes</taxon>
        <taxon>Pucciniales</taxon>
        <taxon>Coleosporiaceae</taxon>
        <taxon>Cronartium</taxon>
    </lineage>
</organism>
<evidence type="ECO:0000256" key="1">
    <source>
        <dbReference type="SAM" id="MobiDB-lite"/>
    </source>
</evidence>
<evidence type="ECO:0000313" key="4">
    <source>
        <dbReference type="Proteomes" id="UP000886653"/>
    </source>
</evidence>
<evidence type="ECO:0000256" key="2">
    <source>
        <dbReference type="SAM" id="Phobius"/>
    </source>
</evidence>
<accession>A0A9P6NCK4</accession>